<sequence length="92" mass="10804">MTLLLEWTAPALDDVDEIIDFIFNDNPTAAFEMEQFIQESTANLTVLPYIGRRGRVEQTHEWIIHPNYLIVYEINASHITIMRVLHTRQCYP</sequence>
<dbReference type="PANTHER" id="PTHR33755">
    <property type="entry name" value="TOXIN PARE1-RELATED"/>
    <property type="match status" value="1"/>
</dbReference>
<dbReference type="Proteomes" id="UP000254651">
    <property type="component" value="Unassembled WGS sequence"/>
</dbReference>
<dbReference type="PANTHER" id="PTHR33755:SF7">
    <property type="entry name" value="TOXIN MODULE OF TOXIN-ANTITOXIN SYSTEM RELE_STBE FAMILY"/>
    <property type="match status" value="1"/>
</dbReference>
<reference evidence="3 4" key="1">
    <citation type="submission" date="2018-06" db="EMBL/GenBank/DDBJ databases">
        <authorList>
            <consortium name="Pathogen Informatics"/>
            <person name="Doyle S."/>
        </authorList>
    </citation>
    <scope>NUCLEOTIDE SEQUENCE [LARGE SCALE GENOMIC DNA]</scope>
    <source>
        <strain evidence="3 4">NCTC10295</strain>
    </source>
</reference>
<dbReference type="InterPro" id="IPR035093">
    <property type="entry name" value="RelE/ParE_toxin_dom_sf"/>
</dbReference>
<evidence type="ECO:0000256" key="2">
    <source>
        <dbReference type="ARBA" id="ARBA00022649"/>
    </source>
</evidence>
<comment type="similarity">
    <text evidence="1">Belongs to the RelE toxin family.</text>
</comment>
<dbReference type="Pfam" id="PF05016">
    <property type="entry name" value="ParE_toxin"/>
    <property type="match status" value="1"/>
</dbReference>
<dbReference type="RefSeq" id="WP_066079204.1">
    <property type="nucleotide sequence ID" value="NZ_CP181246.1"/>
</dbReference>
<proteinExistence type="inferred from homology"/>
<dbReference type="EMBL" id="UGQS01000002">
    <property type="protein sequence ID" value="STZ76964.1"/>
    <property type="molecule type" value="Genomic_DNA"/>
</dbReference>
<name>A0A378UHV7_BERDE</name>
<evidence type="ECO:0000256" key="1">
    <source>
        <dbReference type="ARBA" id="ARBA00006226"/>
    </source>
</evidence>
<evidence type="ECO:0000313" key="3">
    <source>
        <dbReference type="EMBL" id="STZ76964.1"/>
    </source>
</evidence>
<accession>A0A378UHV7</accession>
<keyword evidence="2" id="KW-1277">Toxin-antitoxin system</keyword>
<dbReference type="InterPro" id="IPR007712">
    <property type="entry name" value="RelE/ParE_toxin"/>
</dbReference>
<evidence type="ECO:0000313" key="4">
    <source>
        <dbReference type="Proteomes" id="UP000254651"/>
    </source>
</evidence>
<dbReference type="Gene3D" id="3.30.2310.20">
    <property type="entry name" value="RelE-like"/>
    <property type="match status" value="1"/>
</dbReference>
<dbReference type="InterPro" id="IPR051803">
    <property type="entry name" value="TA_system_RelE-like_toxin"/>
</dbReference>
<dbReference type="AlphaFoldDB" id="A0A378UHV7"/>
<keyword evidence="4" id="KW-1185">Reference proteome</keyword>
<protein>
    <submittedName>
        <fullName evidence="3">Addiction module toxin, RelE/StbE family</fullName>
    </submittedName>
</protein>
<organism evidence="3 4">
    <name type="scientific">Bergeriella denitrificans</name>
    <name type="common">Neisseria denitrificans</name>
    <dbReference type="NCBI Taxonomy" id="494"/>
    <lineage>
        <taxon>Bacteria</taxon>
        <taxon>Pseudomonadati</taxon>
        <taxon>Pseudomonadota</taxon>
        <taxon>Betaproteobacteria</taxon>
        <taxon>Neisseriales</taxon>
        <taxon>Neisseriaceae</taxon>
        <taxon>Bergeriella</taxon>
    </lineage>
</organism>
<dbReference type="NCBIfam" id="TIGR02385">
    <property type="entry name" value="RelE_StbE"/>
    <property type="match status" value="1"/>
</dbReference>
<gene>
    <name evidence="3" type="ORF">NCTC10295_01757</name>
</gene>